<gene>
    <name evidence="11" type="ORF">MOP44_00130</name>
</gene>
<feature type="transmembrane region" description="Helical" evidence="10">
    <location>
        <begin position="416"/>
        <end position="436"/>
    </location>
</feature>
<feature type="transmembrane region" description="Helical" evidence="10">
    <location>
        <begin position="163"/>
        <end position="184"/>
    </location>
</feature>
<dbReference type="Proteomes" id="UP001059380">
    <property type="component" value="Chromosome"/>
</dbReference>
<dbReference type="KEGG" id="orp:MOP44_00130"/>
<evidence type="ECO:0000256" key="2">
    <source>
        <dbReference type="ARBA" id="ARBA00022448"/>
    </source>
</evidence>
<dbReference type="GO" id="GO:0015297">
    <property type="term" value="F:antiporter activity"/>
    <property type="evidence" value="ECO:0007669"/>
    <property type="project" value="UniProtKB-KW"/>
</dbReference>
<dbReference type="RefSeq" id="WP_260793861.1">
    <property type="nucleotide sequence ID" value="NZ_CP093313.1"/>
</dbReference>
<feature type="transmembrane region" description="Helical" evidence="10">
    <location>
        <begin position="196"/>
        <end position="215"/>
    </location>
</feature>
<evidence type="ECO:0000256" key="3">
    <source>
        <dbReference type="ARBA" id="ARBA00022449"/>
    </source>
</evidence>
<evidence type="ECO:0000256" key="1">
    <source>
        <dbReference type="ARBA" id="ARBA00004651"/>
    </source>
</evidence>
<evidence type="ECO:0000256" key="6">
    <source>
        <dbReference type="ARBA" id="ARBA00022989"/>
    </source>
</evidence>
<keyword evidence="4" id="KW-1003">Cell membrane</keyword>
<dbReference type="AlphaFoldDB" id="A0A9J7BTN6"/>
<dbReference type="NCBIfam" id="TIGR00797">
    <property type="entry name" value="matE"/>
    <property type="match status" value="1"/>
</dbReference>
<organism evidence="11 12">
    <name type="scientific">Occallatibacter riparius</name>
    <dbReference type="NCBI Taxonomy" id="1002689"/>
    <lineage>
        <taxon>Bacteria</taxon>
        <taxon>Pseudomonadati</taxon>
        <taxon>Acidobacteriota</taxon>
        <taxon>Terriglobia</taxon>
        <taxon>Terriglobales</taxon>
        <taxon>Acidobacteriaceae</taxon>
        <taxon>Occallatibacter</taxon>
    </lineage>
</organism>
<feature type="transmembrane region" description="Helical" evidence="10">
    <location>
        <begin position="221"/>
        <end position="240"/>
    </location>
</feature>
<dbReference type="PIRSF" id="PIRSF006603">
    <property type="entry name" value="DinF"/>
    <property type="match status" value="1"/>
</dbReference>
<evidence type="ECO:0000256" key="9">
    <source>
        <dbReference type="ARBA" id="ARBA00031636"/>
    </source>
</evidence>
<keyword evidence="6 10" id="KW-1133">Transmembrane helix</keyword>
<dbReference type="InterPro" id="IPR050222">
    <property type="entry name" value="MATE_MdtK"/>
</dbReference>
<feature type="transmembrane region" description="Helical" evidence="10">
    <location>
        <begin position="76"/>
        <end position="98"/>
    </location>
</feature>
<dbReference type="EMBL" id="CP093313">
    <property type="protein sequence ID" value="UWZ84357.1"/>
    <property type="molecule type" value="Genomic_DNA"/>
</dbReference>
<feature type="transmembrane region" description="Helical" evidence="10">
    <location>
        <begin position="119"/>
        <end position="143"/>
    </location>
</feature>
<dbReference type="GO" id="GO:0042910">
    <property type="term" value="F:xenobiotic transmembrane transporter activity"/>
    <property type="evidence" value="ECO:0007669"/>
    <property type="project" value="InterPro"/>
</dbReference>
<keyword evidence="7" id="KW-0406">Ion transport</keyword>
<keyword evidence="5 10" id="KW-0812">Transmembrane</keyword>
<dbReference type="GO" id="GO:0005886">
    <property type="term" value="C:plasma membrane"/>
    <property type="evidence" value="ECO:0007669"/>
    <property type="project" value="UniProtKB-SubCell"/>
</dbReference>
<evidence type="ECO:0000256" key="4">
    <source>
        <dbReference type="ARBA" id="ARBA00022475"/>
    </source>
</evidence>
<dbReference type="Pfam" id="PF01554">
    <property type="entry name" value="MatE"/>
    <property type="match status" value="2"/>
</dbReference>
<proteinExistence type="predicted"/>
<keyword evidence="2" id="KW-0813">Transport</keyword>
<evidence type="ECO:0000256" key="8">
    <source>
        <dbReference type="ARBA" id="ARBA00023136"/>
    </source>
</evidence>
<dbReference type="InterPro" id="IPR048279">
    <property type="entry name" value="MdtK-like"/>
</dbReference>
<dbReference type="InterPro" id="IPR002528">
    <property type="entry name" value="MATE_fam"/>
</dbReference>
<evidence type="ECO:0000256" key="10">
    <source>
        <dbReference type="SAM" id="Phobius"/>
    </source>
</evidence>
<keyword evidence="12" id="KW-1185">Reference proteome</keyword>
<evidence type="ECO:0000313" key="12">
    <source>
        <dbReference type="Proteomes" id="UP001059380"/>
    </source>
</evidence>
<feature type="transmembrane region" description="Helical" evidence="10">
    <location>
        <begin position="351"/>
        <end position="376"/>
    </location>
</feature>
<protein>
    <recommendedName>
        <fullName evidence="9">Multidrug-efflux transporter</fullName>
    </recommendedName>
</protein>
<keyword evidence="3" id="KW-0050">Antiport</keyword>
<dbReference type="CDD" id="cd13139">
    <property type="entry name" value="MATE_like_14"/>
    <property type="match status" value="1"/>
</dbReference>
<reference evidence="11" key="1">
    <citation type="submission" date="2021-04" db="EMBL/GenBank/DDBJ databases">
        <title>Phylogenetic analysis of Acidobacteriaceae.</title>
        <authorList>
            <person name="Qiu L."/>
            <person name="Zhang Q."/>
        </authorList>
    </citation>
    <scope>NUCLEOTIDE SEQUENCE</scope>
    <source>
        <strain evidence="11">DSM 25168</strain>
    </source>
</reference>
<dbReference type="PANTHER" id="PTHR43298">
    <property type="entry name" value="MULTIDRUG RESISTANCE PROTEIN NORM-RELATED"/>
    <property type="match status" value="1"/>
</dbReference>
<feature type="transmembrane region" description="Helical" evidence="10">
    <location>
        <begin position="448"/>
        <end position="467"/>
    </location>
</feature>
<feature type="transmembrane region" description="Helical" evidence="10">
    <location>
        <begin position="261"/>
        <end position="282"/>
    </location>
</feature>
<feature type="transmembrane region" description="Helical" evidence="10">
    <location>
        <begin position="44"/>
        <end position="64"/>
    </location>
</feature>
<feature type="transmembrane region" description="Helical" evidence="10">
    <location>
        <begin position="288"/>
        <end position="317"/>
    </location>
</feature>
<evidence type="ECO:0000313" key="11">
    <source>
        <dbReference type="EMBL" id="UWZ84357.1"/>
    </source>
</evidence>
<feature type="transmembrane region" description="Helical" evidence="10">
    <location>
        <begin position="382"/>
        <end position="404"/>
    </location>
</feature>
<dbReference type="PANTHER" id="PTHR43298:SF2">
    <property type="entry name" value="FMN_FAD EXPORTER YEEO-RELATED"/>
    <property type="match status" value="1"/>
</dbReference>
<evidence type="ECO:0000256" key="7">
    <source>
        <dbReference type="ARBA" id="ARBA00023065"/>
    </source>
</evidence>
<dbReference type="GO" id="GO:0006811">
    <property type="term" value="P:monoatomic ion transport"/>
    <property type="evidence" value="ECO:0007669"/>
    <property type="project" value="UniProtKB-KW"/>
</dbReference>
<sequence length="477" mass="50751">MSTLESIAPQQPHDARASSLWSSVREALRGSHQDYTTGSLNRSILLLAIPMVLEMVLESLFAVVDVAWVGRLGANAVATVGLTEAMLALVFSIGIGLSMSTTAMVARRIGEKDPEDASIAGMQAVILGLTISLLVGLPAGILAPRLLAWMGATPAIVATGSGYARIALGGCGAILMLFLNNAIFRGAGDAAIAMRLLWVSNIINLVLDPCLIFGLGPFPRMGVTGAAMATLTGRSIGVLYQFWRLAQGTERLPALARHMRLNIGVMLRLLRVSATGILQFAIGHVSWIFLVQIVALFGAASVAAYTVAIRIVMFFILPSWGLSNAAATLVGQNLGAQRPDRAEQAVWRTGFYNMLFLGGLGLFFIVFATPVVKLFLDDPAVIPIAAVALRTFACGNIGYAYGMVMLQAFNGAGDTVTPTIVNFFGFWVLELPLAWLLAKTVGMHAEGAFLSIVIAECAMATAGIVLFRQGKWKRKKI</sequence>
<name>A0A9J7BTN6_9BACT</name>
<accession>A0A9J7BTN6</accession>
<keyword evidence="8 10" id="KW-0472">Membrane</keyword>
<evidence type="ECO:0000256" key="5">
    <source>
        <dbReference type="ARBA" id="ARBA00022692"/>
    </source>
</evidence>
<comment type="subcellular location">
    <subcellularLocation>
        <location evidence="1">Cell membrane</location>
        <topology evidence="1">Multi-pass membrane protein</topology>
    </subcellularLocation>
</comment>